<feature type="compositionally biased region" description="Low complexity" evidence="1">
    <location>
        <begin position="104"/>
        <end position="114"/>
    </location>
</feature>
<protein>
    <submittedName>
        <fullName evidence="3">Uncharacterized protein</fullName>
    </submittedName>
</protein>
<feature type="region of interest" description="Disordered" evidence="1">
    <location>
        <begin position="94"/>
        <end position="118"/>
    </location>
</feature>
<dbReference type="OrthoDB" id="3363417at2759"/>
<gene>
    <name evidence="3" type="ORF">BDQ12DRAFT_730436</name>
</gene>
<evidence type="ECO:0000313" key="4">
    <source>
        <dbReference type="Proteomes" id="UP000308652"/>
    </source>
</evidence>
<evidence type="ECO:0000256" key="2">
    <source>
        <dbReference type="SAM" id="Phobius"/>
    </source>
</evidence>
<proteinExistence type="predicted"/>
<keyword evidence="2" id="KW-1133">Transmembrane helix</keyword>
<keyword evidence="2" id="KW-0472">Membrane</keyword>
<accession>A0A5C3MGK4</accession>
<dbReference type="AlphaFoldDB" id="A0A5C3MGK4"/>
<reference evidence="3 4" key="1">
    <citation type="journal article" date="2019" name="Nat. Ecol. Evol.">
        <title>Megaphylogeny resolves global patterns of mushroom evolution.</title>
        <authorList>
            <person name="Varga T."/>
            <person name="Krizsan K."/>
            <person name="Foldi C."/>
            <person name="Dima B."/>
            <person name="Sanchez-Garcia M."/>
            <person name="Sanchez-Ramirez S."/>
            <person name="Szollosi G.J."/>
            <person name="Szarkandi J.G."/>
            <person name="Papp V."/>
            <person name="Albert L."/>
            <person name="Andreopoulos W."/>
            <person name="Angelini C."/>
            <person name="Antonin V."/>
            <person name="Barry K.W."/>
            <person name="Bougher N.L."/>
            <person name="Buchanan P."/>
            <person name="Buyck B."/>
            <person name="Bense V."/>
            <person name="Catcheside P."/>
            <person name="Chovatia M."/>
            <person name="Cooper J."/>
            <person name="Damon W."/>
            <person name="Desjardin D."/>
            <person name="Finy P."/>
            <person name="Geml J."/>
            <person name="Haridas S."/>
            <person name="Hughes K."/>
            <person name="Justo A."/>
            <person name="Karasinski D."/>
            <person name="Kautmanova I."/>
            <person name="Kiss B."/>
            <person name="Kocsube S."/>
            <person name="Kotiranta H."/>
            <person name="LaButti K.M."/>
            <person name="Lechner B.E."/>
            <person name="Liimatainen K."/>
            <person name="Lipzen A."/>
            <person name="Lukacs Z."/>
            <person name="Mihaltcheva S."/>
            <person name="Morgado L.N."/>
            <person name="Niskanen T."/>
            <person name="Noordeloos M.E."/>
            <person name="Ohm R.A."/>
            <person name="Ortiz-Santana B."/>
            <person name="Ovrebo C."/>
            <person name="Racz N."/>
            <person name="Riley R."/>
            <person name="Savchenko A."/>
            <person name="Shiryaev A."/>
            <person name="Soop K."/>
            <person name="Spirin V."/>
            <person name="Szebenyi C."/>
            <person name="Tomsovsky M."/>
            <person name="Tulloss R.E."/>
            <person name="Uehling J."/>
            <person name="Grigoriev I.V."/>
            <person name="Vagvolgyi C."/>
            <person name="Papp T."/>
            <person name="Martin F.M."/>
            <person name="Miettinen O."/>
            <person name="Hibbett D.S."/>
            <person name="Nagy L.G."/>
        </authorList>
    </citation>
    <scope>NUCLEOTIDE SEQUENCE [LARGE SCALE GENOMIC DNA]</scope>
    <source>
        <strain evidence="3 4">CBS 166.37</strain>
    </source>
</reference>
<dbReference type="Proteomes" id="UP000308652">
    <property type="component" value="Unassembled WGS sequence"/>
</dbReference>
<evidence type="ECO:0000313" key="3">
    <source>
        <dbReference type="EMBL" id="TFK44370.1"/>
    </source>
</evidence>
<dbReference type="EMBL" id="ML213590">
    <property type="protein sequence ID" value="TFK44370.1"/>
    <property type="molecule type" value="Genomic_DNA"/>
</dbReference>
<feature type="transmembrane region" description="Helical" evidence="2">
    <location>
        <begin position="48"/>
        <end position="71"/>
    </location>
</feature>
<keyword evidence="2" id="KW-0812">Transmembrane</keyword>
<keyword evidence="4" id="KW-1185">Reference proteome</keyword>
<organism evidence="3 4">
    <name type="scientific">Crucibulum laeve</name>
    <dbReference type="NCBI Taxonomy" id="68775"/>
    <lineage>
        <taxon>Eukaryota</taxon>
        <taxon>Fungi</taxon>
        <taxon>Dikarya</taxon>
        <taxon>Basidiomycota</taxon>
        <taxon>Agaricomycotina</taxon>
        <taxon>Agaricomycetes</taxon>
        <taxon>Agaricomycetidae</taxon>
        <taxon>Agaricales</taxon>
        <taxon>Agaricineae</taxon>
        <taxon>Nidulariaceae</taxon>
        <taxon>Crucibulum</taxon>
    </lineage>
</organism>
<sequence length="210" mass="23515">MNVTTYVFQLSEVELSSIPGLLWRYYLKYLWYYDSNSWVGRIAYSSRIFALLIVLPLIILGLLDIASYGIARTLGVVDDVKASTSDKSTIHITNDTPAIRVHGPSSPDSDSTYTDSERESTIMDHTLHNRRSVLHDAAPYESNDSLNVTSPPHVYYTEESNLKLSGVGMFSPAASEPASPTISRRHLHNDAPFGGIEEEELRQRTKHTVK</sequence>
<name>A0A5C3MGK4_9AGAR</name>
<evidence type="ECO:0000256" key="1">
    <source>
        <dbReference type="SAM" id="MobiDB-lite"/>
    </source>
</evidence>
<feature type="region of interest" description="Disordered" evidence="1">
    <location>
        <begin position="172"/>
        <end position="210"/>
    </location>
</feature>